<dbReference type="Proteomes" id="UP000324748">
    <property type="component" value="Unassembled WGS sequence"/>
</dbReference>
<feature type="compositionally biased region" description="Low complexity" evidence="1">
    <location>
        <begin position="103"/>
        <end position="146"/>
    </location>
</feature>
<evidence type="ECO:0000256" key="1">
    <source>
        <dbReference type="SAM" id="MobiDB-lite"/>
    </source>
</evidence>
<accession>A0A5B0NJU1</accession>
<gene>
    <name evidence="2" type="ORF">PGT21_020762</name>
</gene>
<comment type="caution">
    <text evidence="2">The sequence shown here is derived from an EMBL/GenBank/DDBJ whole genome shotgun (WGS) entry which is preliminary data.</text>
</comment>
<sequence>MMKSSLGGLKNLLPVINVINAQRDMHPGLKFSSCVKALIKQLDSSMNTCFEKIALKINLHHPNPNLISDSALLSSVAVTSTYLAGKCSNMVVQLYGSAIQHNQQQANRASSSSTLSPSSSSSTPPAPSGTTPKSSSFSGPSSAPSSHEIKDPQPRKSSMFSPSPSTTAATTTTTTTTTSSTTSYQQRFNVDPQNGWWANQFLPTSSASPFSNFIPEPLPSASSPDFNDPNLNLLNFWPSSSLPNPSTSTHP</sequence>
<feature type="region of interest" description="Disordered" evidence="1">
    <location>
        <begin position="103"/>
        <end position="183"/>
    </location>
</feature>
<dbReference type="AlphaFoldDB" id="A0A5B0NJU1"/>
<evidence type="ECO:0000313" key="2">
    <source>
        <dbReference type="EMBL" id="KAA1089517.1"/>
    </source>
</evidence>
<proteinExistence type="predicted"/>
<dbReference type="EMBL" id="VSWC01000093">
    <property type="protein sequence ID" value="KAA1089517.1"/>
    <property type="molecule type" value="Genomic_DNA"/>
</dbReference>
<organism evidence="2 3">
    <name type="scientific">Puccinia graminis f. sp. tritici</name>
    <dbReference type="NCBI Taxonomy" id="56615"/>
    <lineage>
        <taxon>Eukaryota</taxon>
        <taxon>Fungi</taxon>
        <taxon>Dikarya</taxon>
        <taxon>Basidiomycota</taxon>
        <taxon>Pucciniomycotina</taxon>
        <taxon>Pucciniomycetes</taxon>
        <taxon>Pucciniales</taxon>
        <taxon>Pucciniaceae</taxon>
        <taxon>Puccinia</taxon>
    </lineage>
</organism>
<protein>
    <submittedName>
        <fullName evidence="2">Uncharacterized protein</fullName>
    </submittedName>
</protein>
<dbReference type="OrthoDB" id="4456959at2759"/>
<feature type="compositionally biased region" description="Low complexity" evidence="1">
    <location>
        <begin position="161"/>
        <end position="183"/>
    </location>
</feature>
<name>A0A5B0NJU1_PUCGR</name>
<evidence type="ECO:0000313" key="3">
    <source>
        <dbReference type="Proteomes" id="UP000324748"/>
    </source>
</evidence>
<reference evidence="2 3" key="1">
    <citation type="submission" date="2019-05" db="EMBL/GenBank/DDBJ databases">
        <title>Emergence of the Ug99 lineage of the wheat stem rust pathogen through somatic hybridization.</title>
        <authorList>
            <person name="Li F."/>
            <person name="Upadhyaya N.M."/>
            <person name="Sperschneider J."/>
            <person name="Matny O."/>
            <person name="Nguyen-Phuc H."/>
            <person name="Mago R."/>
            <person name="Raley C."/>
            <person name="Miller M.E."/>
            <person name="Silverstein K.A.T."/>
            <person name="Henningsen E."/>
            <person name="Hirsch C.D."/>
            <person name="Visser B."/>
            <person name="Pretorius Z.A."/>
            <person name="Steffenson B.J."/>
            <person name="Schwessinger B."/>
            <person name="Dodds P.N."/>
            <person name="Figueroa M."/>
        </authorList>
    </citation>
    <scope>NUCLEOTIDE SEQUENCE [LARGE SCALE GENOMIC DNA]</scope>
    <source>
        <strain evidence="2">21-0</strain>
    </source>
</reference>
<keyword evidence="3" id="KW-1185">Reference proteome</keyword>